<name>A0ABP6QIG1_9ACTN</name>
<evidence type="ECO:0000313" key="3">
    <source>
        <dbReference type="EMBL" id="GAA3233271.1"/>
    </source>
</evidence>
<keyword evidence="1" id="KW-1133">Transmembrane helix</keyword>
<feature type="transmembrane region" description="Helical" evidence="1">
    <location>
        <begin position="230"/>
        <end position="250"/>
    </location>
</feature>
<evidence type="ECO:0000313" key="4">
    <source>
        <dbReference type="Proteomes" id="UP001501237"/>
    </source>
</evidence>
<proteinExistence type="predicted"/>
<keyword evidence="1" id="KW-0812">Transmembrane</keyword>
<dbReference type="InterPro" id="IPR018702">
    <property type="entry name" value="DUF2207"/>
</dbReference>
<organism evidence="3 4">
    <name type="scientific">Actinocorallia longicatena</name>
    <dbReference type="NCBI Taxonomy" id="111803"/>
    <lineage>
        <taxon>Bacteria</taxon>
        <taxon>Bacillati</taxon>
        <taxon>Actinomycetota</taxon>
        <taxon>Actinomycetes</taxon>
        <taxon>Streptosporangiales</taxon>
        <taxon>Thermomonosporaceae</taxon>
        <taxon>Actinocorallia</taxon>
    </lineage>
</organism>
<accession>A0ABP6QIG1</accession>
<feature type="domain" description="DUF2207" evidence="2">
    <location>
        <begin position="35"/>
        <end position="213"/>
    </location>
</feature>
<dbReference type="Pfam" id="PF09972">
    <property type="entry name" value="DUF2207"/>
    <property type="match status" value="1"/>
</dbReference>
<comment type="caution">
    <text evidence="3">The sequence shown here is derived from an EMBL/GenBank/DDBJ whole genome shotgun (WGS) entry which is preliminary data.</text>
</comment>
<sequence length="317" mass="34341">MPRLSPRSGIAVAAAVLVLAGLPLLAGGGRSPEGSIPTYDAVLSVRTDGTVHVREAFTFDYAGVERHGLLREIRYRKGNRVYRITNLSVASSTRAPVNVKRRTFAHREQVRIGAGHSVSGRHAYVLTYDVHGAFSRRHGRDEFLWDALGTRWSVPVSEAAVRIEAPAPFGSGCLAGRPEALTRCVRHALTPNVTDFTQIDLRPEEGMTVRAAFRPGALHPPPPSSAPAHFGFTVRGPVAVLAAMVLALLVRPRRLREARLPLIGAGTVLILWDAVADMVPGGFWFVSVGDPSLYGLALVTLALPPWRGRRGPRPQED</sequence>
<evidence type="ECO:0000259" key="2">
    <source>
        <dbReference type="Pfam" id="PF09972"/>
    </source>
</evidence>
<evidence type="ECO:0000256" key="1">
    <source>
        <dbReference type="SAM" id="Phobius"/>
    </source>
</evidence>
<dbReference type="Proteomes" id="UP001501237">
    <property type="component" value="Unassembled WGS sequence"/>
</dbReference>
<reference evidence="4" key="1">
    <citation type="journal article" date="2019" name="Int. J. Syst. Evol. Microbiol.">
        <title>The Global Catalogue of Microorganisms (GCM) 10K type strain sequencing project: providing services to taxonomists for standard genome sequencing and annotation.</title>
        <authorList>
            <consortium name="The Broad Institute Genomics Platform"/>
            <consortium name="The Broad Institute Genome Sequencing Center for Infectious Disease"/>
            <person name="Wu L."/>
            <person name="Ma J."/>
        </authorList>
    </citation>
    <scope>NUCLEOTIDE SEQUENCE [LARGE SCALE GENOMIC DNA]</scope>
    <source>
        <strain evidence="4">JCM 9377</strain>
    </source>
</reference>
<protein>
    <recommendedName>
        <fullName evidence="2">DUF2207 domain-containing protein</fullName>
    </recommendedName>
</protein>
<feature type="transmembrane region" description="Helical" evidence="1">
    <location>
        <begin position="262"/>
        <end position="286"/>
    </location>
</feature>
<gene>
    <name evidence="3" type="ORF">GCM10010468_65750</name>
</gene>
<feature type="transmembrane region" description="Helical" evidence="1">
    <location>
        <begin position="292"/>
        <end position="308"/>
    </location>
</feature>
<keyword evidence="4" id="KW-1185">Reference proteome</keyword>
<dbReference type="EMBL" id="BAAAUV010000024">
    <property type="protein sequence ID" value="GAA3233271.1"/>
    <property type="molecule type" value="Genomic_DNA"/>
</dbReference>
<keyword evidence="1" id="KW-0472">Membrane</keyword>